<protein>
    <submittedName>
        <fullName evidence="2">Uncharacterized protein</fullName>
    </submittedName>
</protein>
<organism evidence="2 3">
    <name type="scientific">Manihot esculenta</name>
    <name type="common">Cassava</name>
    <name type="synonym">Jatropha manihot</name>
    <dbReference type="NCBI Taxonomy" id="3983"/>
    <lineage>
        <taxon>Eukaryota</taxon>
        <taxon>Viridiplantae</taxon>
        <taxon>Streptophyta</taxon>
        <taxon>Embryophyta</taxon>
        <taxon>Tracheophyta</taxon>
        <taxon>Spermatophyta</taxon>
        <taxon>Magnoliopsida</taxon>
        <taxon>eudicotyledons</taxon>
        <taxon>Gunneridae</taxon>
        <taxon>Pentapetalae</taxon>
        <taxon>rosids</taxon>
        <taxon>fabids</taxon>
        <taxon>Malpighiales</taxon>
        <taxon>Euphorbiaceae</taxon>
        <taxon>Crotonoideae</taxon>
        <taxon>Manihoteae</taxon>
        <taxon>Manihot</taxon>
    </lineage>
</organism>
<proteinExistence type="predicted"/>
<feature type="transmembrane region" description="Helical" evidence="1">
    <location>
        <begin position="54"/>
        <end position="71"/>
    </location>
</feature>
<accession>A0A2C9WNI4</accession>
<keyword evidence="1" id="KW-0812">Transmembrane</keyword>
<comment type="caution">
    <text evidence="2">The sequence shown here is derived from an EMBL/GenBank/DDBJ whole genome shotgun (WGS) entry which is preliminary data.</text>
</comment>
<keyword evidence="1" id="KW-0472">Membrane</keyword>
<dbReference type="Proteomes" id="UP000091857">
    <property type="component" value="Chromosome 1"/>
</dbReference>
<keyword evidence="1" id="KW-1133">Transmembrane helix</keyword>
<evidence type="ECO:0000256" key="1">
    <source>
        <dbReference type="SAM" id="Phobius"/>
    </source>
</evidence>
<name>A0A2C9WNI4_MANES</name>
<dbReference type="EMBL" id="CM004387">
    <property type="protein sequence ID" value="OAY61845.1"/>
    <property type="molecule type" value="Genomic_DNA"/>
</dbReference>
<gene>
    <name evidence="2" type="ORF">MANES_01G220900v8</name>
</gene>
<evidence type="ECO:0000313" key="3">
    <source>
        <dbReference type="Proteomes" id="UP000091857"/>
    </source>
</evidence>
<dbReference type="AlphaFoldDB" id="A0A2C9WNI4"/>
<keyword evidence="3" id="KW-1185">Reference proteome</keyword>
<evidence type="ECO:0000313" key="2">
    <source>
        <dbReference type="EMBL" id="OAY61845.1"/>
    </source>
</evidence>
<sequence length="87" mass="10456">MELIKVSDYWVHIKTEKSSAVWFSKERKRQKQRRASTDFGSPTHQILYFRHARSGLWFIIFLVLCSVTSAMEEWRGSFWKVVLWFLG</sequence>
<reference evidence="3" key="1">
    <citation type="journal article" date="2016" name="Nat. Biotechnol.">
        <title>Sequencing wild and cultivated cassava and related species reveals extensive interspecific hybridization and genetic diversity.</title>
        <authorList>
            <person name="Bredeson J.V."/>
            <person name="Lyons J.B."/>
            <person name="Prochnik S.E."/>
            <person name="Wu G.A."/>
            <person name="Ha C.M."/>
            <person name="Edsinger-Gonzales E."/>
            <person name="Grimwood J."/>
            <person name="Schmutz J."/>
            <person name="Rabbi I.Y."/>
            <person name="Egesi C."/>
            <person name="Nauluvula P."/>
            <person name="Lebot V."/>
            <person name="Ndunguru J."/>
            <person name="Mkamilo G."/>
            <person name="Bart R.S."/>
            <person name="Setter T.L."/>
            <person name="Gleadow R.M."/>
            <person name="Kulakow P."/>
            <person name="Ferguson M.E."/>
            <person name="Rounsley S."/>
            <person name="Rokhsar D.S."/>
        </authorList>
    </citation>
    <scope>NUCLEOTIDE SEQUENCE [LARGE SCALE GENOMIC DNA]</scope>
    <source>
        <strain evidence="3">cv. AM560-2</strain>
    </source>
</reference>
<dbReference type="Gramene" id="Manes.01G220900.1.v8.1">
    <property type="protein sequence ID" value="Manes.01G220900.1.v8.1.CDS"/>
    <property type="gene ID" value="Manes.01G220900.v8.1"/>
</dbReference>